<dbReference type="RefSeq" id="WP_189543033.1">
    <property type="nucleotide sequence ID" value="NZ_BMZD01000012.1"/>
</dbReference>
<dbReference type="EMBL" id="BMZD01000012">
    <property type="protein sequence ID" value="GHA07491.1"/>
    <property type="molecule type" value="Genomic_DNA"/>
</dbReference>
<comment type="caution">
    <text evidence="1">The sequence shown here is derived from an EMBL/GenBank/DDBJ whole genome shotgun (WGS) entry which is preliminary data.</text>
</comment>
<dbReference type="AlphaFoldDB" id="A0A918VJX9"/>
<reference evidence="1" key="2">
    <citation type="submission" date="2020-09" db="EMBL/GenBank/DDBJ databases">
        <authorList>
            <person name="Sun Q."/>
            <person name="Kim S."/>
        </authorList>
    </citation>
    <scope>NUCLEOTIDE SEQUENCE</scope>
    <source>
        <strain evidence="1">KCTC 32422</strain>
    </source>
</reference>
<evidence type="ECO:0000313" key="1">
    <source>
        <dbReference type="EMBL" id="GHA07491.1"/>
    </source>
</evidence>
<sequence length="66" mass="7830">MKKLFMIRERKKGPIVRAQDGDIIYFDNKMEAKLFRDRLGNPAVVSFAPDHKLYETESRGQRYKPE</sequence>
<gene>
    <name evidence="1" type="ORF">GCM10011617_30200</name>
</gene>
<organism evidence="1 2">
    <name type="scientific">Novosphingobium arvoryzae</name>
    <dbReference type="NCBI Taxonomy" id="1256514"/>
    <lineage>
        <taxon>Bacteria</taxon>
        <taxon>Pseudomonadati</taxon>
        <taxon>Pseudomonadota</taxon>
        <taxon>Alphaproteobacteria</taxon>
        <taxon>Sphingomonadales</taxon>
        <taxon>Sphingomonadaceae</taxon>
        <taxon>Novosphingobium</taxon>
    </lineage>
</organism>
<accession>A0A918VJX9</accession>
<keyword evidence="2" id="KW-1185">Reference proteome</keyword>
<dbReference type="Proteomes" id="UP000634139">
    <property type="component" value="Unassembled WGS sequence"/>
</dbReference>
<reference evidence="1" key="1">
    <citation type="journal article" date="2014" name="Int. J. Syst. Evol. Microbiol.">
        <title>Complete genome sequence of Corynebacterium casei LMG S-19264T (=DSM 44701T), isolated from a smear-ripened cheese.</title>
        <authorList>
            <consortium name="US DOE Joint Genome Institute (JGI-PGF)"/>
            <person name="Walter F."/>
            <person name="Albersmeier A."/>
            <person name="Kalinowski J."/>
            <person name="Ruckert C."/>
        </authorList>
    </citation>
    <scope>NUCLEOTIDE SEQUENCE</scope>
    <source>
        <strain evidence="1">KCTC 32422</strain>
    </source>
</reference>
<proteinExistence type="predicted"/>
<name>A0A918VJX9_9SPHN</name>
<protein>
    <submittedName>
        <fullName evidence="1">Uncharacterized protein</fullName>
    </submittedName>
</protein>
<evidence type="ECO:0000313" key="2">
    <source>
        <dbReference type="Proteomes" id="UP000634139"/>
    </source>
</evidence>